<dbReference type="Proteomes" id="UP001175353">
    <property type="component" value="Unassembled WGS sequence"/>
</dbReference>
<keyword evidence="1" id="KW-0472">Membrane</keyword>
<dbReference type="GO" id="GO:0000030">
    <property type="term" value="F:mannosyltransferase activity"/>
    <property type="evidence" value="ECO:0007669"/>
    <property type="project" value="TreeGrafter"/>
</dbReference>
<protein>
    <recommendedName>
        <fullName evidence="5">Protein PBN1</fullName>
    </recommendedName>
</protein>
<evidence type="ECO:0000313" key="3">
    <source>
        <dbReference type="EMBL" id="KAK0970870.1"/>
    </source>
</evidence>
<dbReference type="PANTHER" id="PTHR28022">
    <property type="entry name" value="GPI MANNOSYLTRANSFERASE 2 SUBUNIT PGA1"/>
    <property type="match status" value="1"/>
</dbReference>
<name>A0AAN6QMM0_9PEZI</name>
<sequence length="226" mass="24951">MIPKACMTVLFVLLLAQAHANTEKVIFVSPPAASITTSGPSFEQLHLPSITPKKSSLRLSLPAAFPSEKQPRGLDTWYMLRNLNPSQRYEVRVCWAATQPTNFWLDVYNTSHVFDTPDLIQSLATFSEAQQTDERTQSTGSGAPKESLLFLHVQASADFFSTNRTLMSSPPAVDVELILDPYLANAVPRSLLPTAVYVVALAVGSWILSGMIWKRLFSSTNKPHTD</sequence>
<dbReference type="PANTHER" id="PTHR28022:SF1">
    <property type="entry name" value="GPI MANNOSYLTRANSFERASE 2 SUBUNIT PGA1"/>
    <property type="match status" value="1"/>
</dbReference>
<keyword evidence="4" id="KW-1185">Reference proteome</keyword>
<keyword evidence="2" id="KW-0732">Signal</keyword>
<organism evidence="3 4">
    <name type="scientific">Friedmanniomyces endolithicus</name>
    <dbReference type="NCBI Taxonomy" id="329885"/>
    <lineage>
        <taxon>Eukaryota</taxon>
        <taxon>Fungi</taxon>
        <taxon>Dikarya</taxon>
        <taxon>Ascomycota</taxon>
        <taxon>Pezizomycotina</taxon>
        <taxon>Dothideomycetes</taxon>
        <taxon>Dothideomycetidae</taxon>
        <taxon>Mycosphaerellales</taxon>
        <taxon>Teratosphaeriaceae</taxon>
        <taxon>Friedmanniomyces</taxon>
    </lineage>
</organism>
<dbReference type="GO" id="GO:0031501">
    <property type="term" value="C:mannosyltransferase complex"/>
    <property type="evidence" value="ECO:0007669"/>
    <property type="project" value="TreeGrafter"/>
</dbReference>
<dbReference type="AlphaFoldDB" id="A0AAN6QMM0"/>
<dbReference type="InterPro" id="IPR019433">
    <property type="entry name" value="GPI_ManTrfase_II_coact_Pga1"/>
</dbReference>
<evidence type="ECO:0000256" key="1">
    <source>
        <dbReference type="SAM" id="Phobius"/>
    </source>
</evidence>
<dbReference type="EMBL" id="JAUJLE010000182">
    <property type="protein sequence ID" value="KAK0970870.1"/>
    <property type="molecule type" value="Genomic_DNA"/>
</dbReference>
<reference evidence="3" key="1">
    <citation type="submission" date="2023-06" db="EMBL/GenBank/DDBJ databases">
        <title>Black Yeasts Isolated from many extreme environments.</title>
        <authorList>
            <person name="Coleine C."/>
            <person name="Stajich J.E."/>
            <person name="Selbmann L."/>
        </authorList>
    </citation>
    <scope>NUCLEOTIDE SEQUENCE</scope>
    <source>
        <strain evidence="3">CCFEE 5200</strain>
    </source>
</reference>
<keyword evidence="1" id="KW-0812">Transmembrane</keyword>
<evidence type="ECO:0008006" key="5">
    <source>
        <dbReference type="Google" id="ProtNLM"/>
    </source>
</evidence>
<accession>A0AAN6QMM0</accession>
<keyword evidence="1" id="KW-1133">Transmembrane helix</keyword>
<gene>
    <name evidence="3" type="ORF">LTR91_015725</name>
</gene>
<proteinExistence type="predicted"/>
<dbReference type="GO" id="GO:0006506">
    <property type="term" value="P:GPI anchor biosynthetic process"/>
    <property type="evidence" value="ECO:0007669"/>
    <property type="project" value="TreeGrafter"/>
</dbReference>
<feature type="chain" id="PRO_5042826063" description="Protein PBN1" evidence="2">
    <location>
        <begin position="21"/>
        <end position="226"/>
    </location>
</feature>
<evidence type="ECO:0000313" key="4">
    <source>
        <dbReference type="Proteomes" id="UP001175353"/>
    </source>
</evidence>
<evidence type="ECO:0000256" key="2">
    <source>
        <dbReference type="SAM" id="SignalP"/>
    </source>
</evidence>
<feature type="transmembrane region" description="Helical" evidence="1">
    <location>
        <begin position="195"/>
        <end position="213"/>
    </location>
</feature>
<dbReference type="Pfam" id="PF10333">
    <property type="entry name" value="Pga1"/>
    <property type="match status" value="1"/>
</dbReference>
<dbReference type="GO" id="GO:0005789">
    <property type="term" value="C:endoplasmic reticulum membrane"/>
    <property type="evidence" value="ECO:0007669"/>
    <property type="project" value="TreeGrafter"/>
</dbReference>
<comment type="caution">
    <text evidence="3">The sequence shown here is derived from an EMBL/GenBank/DDBJ whole genome shotgun (WGS) entry which is preliminary data.</text>
</comment>
<feature type="signal peptide" evidence="2">
    <location>
        <begin position="1"/>
        <end position="20"/>
    </location>
</feature>